<proteinExistence type="predicted"/>
<dbReference type="Proteomes" id="UP000006755">
    <property type="component" value="Unassembled WGS sequence"/>
</dbReference>
<reference evidence="7 8" key="1">
    <citation type="journal article" date="2012" name="J. Bacteriol.">
        <title>Genome Sequence of Gallaecimonas xiamenensis Type Strain 3-C-1.</title>
        <authorList>
            <person name="Lai Q."/>
            <person name="Wang L."/>
            <person name="Wang W."/>
            <person name="Shao Z."/>
        </authorList>
    </citation>
    <scope>NUCLEOTIDE SEQUENCE [LARGE SCALE GENOMIC DNA]</scope>
    <source>
        <strain evidence="7 8">3-C-1</strain>
    </source>
</reference>
<dbReference type="NCBIfam" id="NF037979">
    <property type="entry name" value="Na_transp"/>
    <property type="match status" value="1"/>
</dbReference>
<keyword evidence="2" id="KW-0813">Transport</keyword>
<evidence type="ECO:0000256" key="2">
    <source>
        <dbReference type="ARBA" id="ARBA00022448"/>
    </source>
</evidence>
<feature type="transmembrane region" description="Helical" evidence="6">
    <location>
        <begin position="12"/>
        <end position="31"/>
    </location>
</feature>
<dbReference type="RefSeq" id="WP_008482967.1">
    <property type="nucleotide sequence ID" value="NZ_AMRI01000004.1"/>
</dbReference>
<dbReference type="AlphaFoldDB" id="K2JN12"/>
<evidence type="ECO:0000256" key="6">
    <source>
        <dbReference type="SAM" id="Phobius"/>
    </source>
</evidence>
<dbReference type="eggNOG" id="COG0733">
    <property type="taxonomic scope" value="Bacteria"/>
</dbReference>
<feature type="transmembrane region" description="Helical" evidence="6">
    <location>
        <begin position="385"/>
        <end position="404"/>
    </location>
</feature>
<feature type="transmembrane region" description="Helical" evidence="6">
    <location>
        <begin position="312"/>
        <end position="333"/>
    </location>
</feature>
<feature type="transmembrane region" description="Helical" evidence="6">
    <location>
        <begin position="176"/>
        <end position="196"/>
    </location>
</feature>
<keyword evidence="4 6" id="KW-1133">Transmembrane helix</keyword>
<dbReference type="STRING" id="745411.B3C1_03555"/>
<dbReference type="CDD" id="cd10336">
    <property type="entry name" value="SLC6sbd_Tyt1-Like"/>
    <property type="match status" value="1"/>
</dbReference>
<keyword evidence="3 6" id="KW-0812">Transmembrane</keyword>
<dbReference type="InterPro" id="IPR000175">
    <property type="entry name" value="Na/ntran_symport"/>
</dbReference>
<dbReference type="InterPro" id="IPR047218">
    <property type="entry name" value="YocR/YhdH-like"/>
</dbReference>
<dbReference type="PANTHER" id="PTHR42948">
    <property type="entry name" value="TRANSPORTER"/>
    <property type="match status" value="1"/>
</dbReference>
<evidence type="ECO:0000256" key="1">
    <source>
        <dbReference type="ARBA" id="ARBA00004141"/>
    </source>
</evidence>
<evidence type="ECO:0000256" key="5">
    <source>
        <dbReference type="ARBA" id="ARBA00023136"/>
    </source>
</evidence>
<gene>
    <name evidence="7" type="ORF">B3C1_03555</name>
</gene>
<dbReference type="InterPro" id="IPR037272">
    <property type="entry name" value="SNS_sf"/>
</dbReference>
<feature type="transmembrane region" description="Helical" evidence="6">
    <location>
        <begin position="216"/>
        <end position="239"/>
    </location>
</feature>
<feature type="transmembrane region" description="Helical" evidence="6">
    <location>
        <begin position="142"/>
        <end position="164"/>
    </location>
</feature>
<dbReference type="SUPFAM" id="SSF161070">
    <property type="entry name" value="SNF-like"/>
    <property type="match status" value="1"/>
</dbReference>
<evidence type="ECO:0000256" key="3">
    <source>
        <dbReference type="ARBA" id="ARBA00022692"/>
    </source>
</evidence>
<keyword evidence="8" id="KW-1185">Reference proteome</keyword>
<protein>
    <submittedName>
        <fullName evidence="7">Sodium-dependent transporter</fullName>
    </submittedName>
</protein>
<feature type="transmembrane region" description="Helical" evidence="6">
    <location>
        <begin position="251"/>
        <end position="275"/>
    </location>
</feature>
<feature type="transmembrane region" description="Helical" evidence="6">
    <location>
        <begin position="431"/>
        <end position="449"/>
    </location>
</feature>
<dbReference type="Pfam" id="PF00209">
    <property type="entry name" value="SNF"/>
    <property type="match status" value="2"/>
</dbReference>
<comment type="subcellular location">
    <subcellularLocation>
        <location evidence="1">Membrane</location>
        <topology evidence="1">Multi-pass membrane protein</topology>
    </subcellularLocation>
</comment>
<dbReference type="PROSITE" id="PS50267">
    <property type="entry name" value="NA_NEUROTRAN_SYMP_3"/>
    <property type="match status" value="1"/>
</dbReference>
<evidence type="ECO:0000256" key="4">
    <source>
        <dbReference type="ARBA" id="ARBA00022989"/>
    </source>
</evidence>
<organism evidence="7 8">
    <name type="scientific">Gallaecimonas xiamenensis 3-C-1</name>
    <dbReference type="NCBI Taxonomy" id="745411"/>
    <lineage>
        <taxon>Bacteria</taxon>
        <taxon>Pseudomonadati</taxon>
        <taxon>Pseudomonadota</taxon>
        <taxon>Gammaproteobacteria</taxon>
        <taxon>Enterobacterales</taxon>
        <taxon>Gallaecimonadaceae</taxon>
        <taxon>Gallaecimonas</taxon>
    </lineage>
</organism>
<feature type="transmembrane region" description="Helical" evidence="6">
    <location>
        <begin position="354"/>
        <end position="373"/>
    </location>
</feature>
<keyword evidence="5 6" id="KW-0472">Membrane</keyword>
<sequence length="450" mass="48059">MTTTNRGQFSSRLGFVLAAAGAAVGLGNIWGFPTQAAQHGGGAFLLVYLLLIFALAYPVLVAELLIGRHGQANSVRSLMALANRPWQRWLAIVTALLGIVTVCLVLSFYAIVAGWLLSYLLGAALRLLGLNGAADWSEQFGFGRNLIFTLVFMAMTAAVVLRGVSQGLESWSKRLMPMLFVLLIGLIAFMLTQDGALAGLGRYLKPDLGALDDPGLLLSATGQAFFSLGLGVGAMMVYGSYLAKDSNLPKLALSVTLVDTSVAFLAGLLILPAMYAAQHLGVSIQADDGSLVSSGTLVFDLLPSLFAKMGALGPWVALAFFLLMAIAAITSSINILELPVSFVAEESPLGRSQAAVLIGLLVSALSVLILWQFETLFELVISLSTQYLQPFVGLLLCLFAGWVWQQQRCLAALAQGSPALASSRTLRVWRWYVKWVCPLLIAGLLVQSFR</sequence>
<dbReference type="EMBL" id="AMRI01000004">
    <property type="protein sequence ID" value="EKE76638.1"/>
    <property type="molecule type" value="Genomic_DNA"/>
</dbReference>
<accession>K2JN12</accession>
<feature type="transmembrane region" description="Helical" evidence="6">
    <location>
        <begin position="43"/>
        <end position="68"/>
    </location>
</feature>
<feature type="transmembrane region" description="Helical" evidence="6">
    <location>
        <begin position="89"/>
        <end position="122"/>
    </location>
</feature>
<comment type="caution">
    <text evidence="7">The sequence shown here is derived from an EMBL/GenBank/DDBJ whole genome shotgun (WGS) entry which is preliminary data.</text>
</comment>
<name>K2JN12_9GAMM</name>
<dbReference type="GO" id="GO:0016020">
    <property type="term" value="C:membrane"/>
    <property type="evidence" value="ECO:0007669"/>
    <property type="project" value="UniProtKB-SubCell"/>
</dbReference>
<evidence type="ECO:0000313" key="8">
    <source>
        <dbReference type="Proteomes" id="UP000006755"/>
    </source>
</evidence>
<dbReference type="PRINTS" id="PR00176">
    <property type="entry name" value="NANEUSMPORT"/>
</dbReference>
<dbReference type="OrthoDB" id="9762833at2"/>
<evidence type="ECO:0000313" key="7">
    <source>
        <dbReference type="EMBL" id="EKE76638.1"/>
    </source>
</evidence>
<dbReference type="PATRIC" id="fig|745411.4.peg.702"/>
<dbReference type="PANTHER" id="PTHR42948:SF1">
    <property type="entry name" value="TRANSPORTER"/>
    <property type="match status" value="1"/>
</dbReference>